<accession>A0A7L5AIE8</accession>
<evidence type="ECO:0000313" key="1">
    <source>
        <dbReference type="EMBL" id="QHO70348.1"/>
    </source>
</evidence>
<evidence type="ECO:0000313" key="2">
    <source>
        <dbReference type="Proteomes" id="UP000464507"/>
    </source>
</evidence>
<protein>
    <recommendedName>
        <fullName evidence="3">Excalibur calcium-binding domain-containing protein</fullName>
    </recommendedName>
</protein>
<dbReference type="OrthoDB" id="5196645at2"/>
<dbReference type="RefSeq" id="WP_161886731.1">
    <property type="nucleotide sequence ID" value="NZ_CP017146.1"/>
</dbReference>
<gene>
    <name evidence="1" type="ORF">BHD05_12515</name>
</gene>
<organism evidence="1 2">
    <name type="scientific">Marisediminicola antarctica</name>
    <dbReference type="NCBI Taxonomy" id="674079"/>
    <lineage>
        <taxon>Bacteria</taxon>
        <taxon>Bacillati</taxon>
        <taxon>Actinomycetota</taxon>
        <taxon>Actinomycetes</taxon>
        <taxon>Micrococcales</taxon>
        <taxon>Microbacteriaceae</taxon>
        <taxon>Marisediminicola</taxon>
    </lineage>
</organism>
<sequence length="65" mass="7601">MVTVMPSRASTMESIPSWGTKNCGKFATWQEVQAWFDTYYPHYGNVAWLEFDNDRDACERLPDYS</sequence>
<dbReference type="EMBL" id="CP017146">
    <property type="protein sequence ID" value="QHO70348.1"/>
    <property type="molecule type" value="Genomic_DNA"/>
</dbReference>
<keyword evidence="2" id="KW-1185">Reference proteome</keyword>
<dbReference type="KEGG" id="mant:BHD05_12515"/>
<name>A0A7L5AIE8_9MICO</name>
<evidence type="ECO:0008006" key="3">
    <source>
        <dbReference type="Google" id="ProtNLM"/>
    </source>
</evidence>
<reference evidence="1 2" key="1">
    <citation type="submission" date="2016-09" db="EMBL/GenBank/DDBJ databases">
        <title>Complete genome sequence of microbes from the polar regions.</title>
        <authorList>
            <person name="Liao L."/>
            <person name="Chen B."/>
        </authorList>
    </citation>
    <scope>NUCLEOTIDE SEQUENCE [LARGE SCALE GENOMIC DNA]</scope>
    <source>
        <strain evidence="1 2">ZS314</strain>
    </source>
</reference>
<dbReference type="Proteomes" id="UP000464507">
    <property type="component" value="Chromosome"/>
</dbReference>
<dbReference type="AlphaFoldDB" id="A0A7L5AIE8"/>
<proteinExistence type="predicted"/>